<dbReference type="eggNOG" id="COG3496">
    <property type="taxonomic scope" value="Bacteria"/>
</dbReference>
<protein>
    <recommendedName>
        <fullName evidence="3">DUF1365 domain-containing protein</fullName>
    </recommendedName>
</protein>
<dbReference type="EMBL" id="AGWX01000004">
    <property type="protein sequence ID" value="EKS37271.1"/>
    <property type="molecule type" value="Genomic_DNA"/>
</dbReference>
<name>K8P723_9BRAD</name>
<accession>K8P723</accession>
<keyword evidence="2" id="KW-1185">Reference proteome</keyword>
<organism evidence="1 2">
    <name type="scientific">Afipia broomeae ATCC 49717</name>
    <dbReference type="NCBI Taxonomy" id="883078"/>
    <lineage>
        <taxon>Bacteria</taxon>
        <taxon>Pseudomonadati</taxon>
        <taxon>Pseudomonadota</taxon>
        <taxon>Alphaproteobacteria</taxon>
        <taxon>Hyphomicrobiales</taxon>
        <taxon>Nitrobacteraceae</taxon>
        <taxon>Afipia</taxon>
    </lineage>
</organism>
<evidence type="ECO:0000313" key="2">
    <source>
        <dbReference type="Proteomes" id="UP000001096"/>
    </source>
</evidence>
<dbReference type="Pfam" id="PF07103">
    <property type="entry name" value="DUF1365"/>
    <property type="match status" value="1"/>
</dbReference>
<proteinExistence type="predicted"/>
<dbReference type="AlphaFoldDB" id="K8P723"/>
<dbReference type="PANTHER" id="PTHR33973:SF4">
    <property type="entry name" value="OS07G0153300 PROTEIN"/>
    <property type="match status" value="1"/>
</dbReference>
<gene>
    <name evidence="1" type="ORF">HMPREF9695_03689</name>
</gene>
<reference evidence="1 2" key="1">
    <citation type="submission" date="2012-04" db="EMBL/GenBank/DDBJ databases">
        <title>The Genome Sequence of Afipia broomeae ATCC 49717.</title>
        <authorList>
            <consortium name="The Broad Institute Genome Sequencing Platform"/>
            <person name="Earl A."/>
            <person name="Ward D."/>
            <person name="Feldgarden M."/>
            <person name="Gevers D."/>
            <person name="Huys G."/>
            <person name="Walker B."/>
            <person name="Young S.K."/>
            <person name="Zeng Q."/>
            <person name="Gargeya S."/>
            <person name="Fitzgerald M."/>
            <person name="Haas B."/>
            <person name="Abouelleil A."/>
            <person name="Alvarado L."/>
            <person name="Arachchi H.M."/>
            <person name="Berlin A."/>
            <person name="Chapman S.B."/>
            <person name="Goldberg J."/>
            <person name="Griggs A."/>
            <person name="Gujja S."/>
            <person name="Hansen M."/>
            <person name="Howarth C."/>
            <person name="Imamovic A."/>
            <person name="Larimer J."/>
            <person name="McCowen C."/>
            <person name="Montmayeur A."/>
            <person name="Murphy C."/>
            <person name="Neiman D."/>
            <person name="Pearson M."/>
            <person name="Priest M."/>
            <person name="Roberts A."/>
            <person name="Saif S."/>
            <person name="Shea T."/>
            <person name="Sisk P."/>
            <person name="Sykes S."/>
            <person name="Wortman J."/>
            <person name="Nusbaum C."/>
            <person name="Birren B."/>
        </authorList>
    </citation>
    <scope>NUCLEOTIDE SEQUENCE [LARGE SCALE GENOMIC DNA]</scope>
    <source>
        <strain evidence="1 2">ATCC 49717</strain>
    </source>
</reference>
<sequence length="261" mass="29336">MTINSRLYVGDVFHHRLRPRVHKLRYGAFWMLIDLDEIGSIAGRLKSFSHNRFNLTSFYDADHGNGSGTALRVQIEELLNASGMTAEIGRIELLCMPRILGYGFNPLSVYFCYRPDASLAVIIYEVHNTFGERHSYIIPCKQTGGAAVEQRCAKAFFVSPFLDMDMSYAFRVDLPAEKVKVTVRGEDQQGPIIVASLAGSKLPLSDRSLLHLMIRHPMLTVTVIAAIHWHALRMILKGFRLRRHTPAPRRLATVVSGADLS</sequence>
<dbReference type="PANTHER" id="PTHR33973">
    <property type="entry name" value="OS07G0153300 PROTEIN"/>
    <property type="match status" value="1"/>
</dbReference>
<evidence type="ECO:0000313" key="1">
    <source>
        <dbReference type="EMBL" id="EKS37271.1"/>
    </source>
</evidence>
<dbReference type="InterPro" id="IPR010775">
    <property type="entry name" value="DUF1365"/>
</dbReference>
<dbReference type="HOGENOM" id="CLU_065913_1_0_5"/>
<dbReference type="RefSeq" id="WP_006022401.1">
    <property type="nucleotide sequence ID" value="NZ_KB375283.1"/>
</dbReference>
<evidence type="ECO:0008006" key="3">
    <source>
        <dbReference type="Google" id="ProtNLM"/>
    </source>
</evidence>
<dbReference type="PATRIC" id="fig|883078.3.peg.3817"/>
<comment type="caution">
    <text evidence="1">The sequence shown here is derived from an EMBL/GenBank/DDBJ whole genome shotgun (WGS) entry which is preliminary data.</text>
</comment>
<dbReference type="Proteomes" id="UP000001096">
    <property type="component" value="Unassembled WGS sequence"/>
</dbReference>